<dbReference type="RefSeq" id="WP_138192115.1">
    <property type="nucleotide sequence ID" value="NZ_VBWP01000010.1"/>
</dbReference>
<dbReference type="InterPro" id="IPR025623">
    <property type="entry name" value="YusW"/>
</dbReference>
<reference evidence="1 2" key="1">
    <citation type="submission" date="2019-05" db="EMBL/GenBank/DDBJ databases">
        <title>Culicoidintestinum kansasii gen. nov., sp. nov. from the gastrointestinal tract of the biting midge, Culicoides sonorensis.</title>
        <authorList>
            <person name="Neupane S."/>
            <person name="Ghosh A."/>
            <person name="Gunther S."/>
            <person name="Martin K."/>
            <person name="Zurek L."/>
        </authorList>
    </citation>
    <scope>NUCLEOTIDE SEQUENCE [LARGE SCALE GENOMIC DNA]</scope>
    <source>
        <strain evidence="1 2">CS-1</strain>
    </source>
</reference>
<proteinExistence type="predicted"/>
<dbReference type="OrthoDB" id="2452750at2"/>
<organism evidence="1 2">
    <name type="scientific">Culicoidibacter larvae</name>
    <dbReference type="NCBI Taxonomy" id="2579976"/>
    <lineage>
        <taxon>Bacteria</taxon>
        <taxon>Bacillati</taxon>
        <taxon>Bacillota</taxon>
        <taxon>Culicoidibacteria</taxon>
        <taxon>Culicoidibacterales</taxon>
        <taxon>Culicoidibacteraceae</taxon>
        <taxon>Culicoidibacter</taxon>
    </lineage>
</organism>
<sequence length="269" mass="29173">MKKKYWIIGGCSIAALLLVALLGYGVYAMMTPSEQPQPAVVPEATSANNAVTGGSNSSETGKQIVLVSREDIEQVTGMSISIENAGSIASKFQDSGMWVKLGFTEDESERIAARAQQSSEQLRGILKSLTHNNHLQLKIILLPDGHVNLGKGNSYADYNGNGASTDGYAGINQLEIEVEYINGDYQLEYKNNGYGIDGEIEDERTGSKLKGSSAVAEIEAQLDLISLSPDMSSEAIFAELDKAFPVASGWQKYEVEIHFSDGTVFEYRR</sequence>
<protein>
    <submittedName>
        <fullName evidence="1">Uncharacterized protein</fullName>
    </submittedName>
</protein>
<dbReference type="Proteomes" id="UP000306912">
    <property type="component" value="Unassembled WGS sequence"/>
</dbReference>
<comment type="caution">
    <text evidence="1">The sequence shown here is derived from an EMBL/GenBank/DDBJ whole genome shotgun (WGS) entry which is preliminary data.</text>
</comment>
<evidence type="ECO:0000313" key="1">
    <source>
        <dbReference type="EMBL" id="TLG71814.1"/>
    </source>
</evidence>
<name>A0A5R8Q8A9_9FIRM</name>
<gene>
    <name evidence="1" type="ORF">FEZ08_10425</name>
</gene>
<accession>A0A5R8Q8A9</accession>
<evidence type="ECO:0000313" key="2">
    <source>
        <dbReference type="Proteomes" id="UP000306912"/>
    </source>
</evidence>
<keyword evidence="2" id="KW-1185">Reference proteome</keyword>
<dbReference type="Pfam" id="PF14039">
    <property type="entry name" value="YusW"/>
    <property type="match status" value="1"/>
</dbReference>
<dbReference type="InParanoid" id="A0A5R8Q8A9"/>
<dbReference type="EMBL" id="VBWP01000010">
    <property type="protein sequence ID" value="TLG71814.1"/>
    <property type="molecule type" value="Genomic_DNA"/>
</dbReference>
<dbReference type="AlphaFoldDB" id="A0A5R8Q8A9"/>